<sequence length="337" mass="35542">MSVTIRDVAHKANVSVSTVSRALSAPNLVRQQTRDRVIAAADELGYRPNTAARSLITGKTGILGIVVTDLGNPFYTGILKGVQARARQDAYSVLFADGEEDPATEESLVRTMAKQVDGLVVCAPTMSDQQLRDLAELTPMVLVNRHVPEIPAVLMDSAGGMRQVVDHLAALGHERIAYLGGPRGAWSDQERRAGLLAAAERQHIGVAEFGPFPPRFDGGIQGADLALAAEVTAIVAYNDLMAFGTLSRLRSRGVRVPTDVSVVGFDDLVFSATSAPPLTTVAMPTEAAGRAAVHLLLARLAESGAGAPATAQRLDTYLIVRFTTSPPGAPVSVSAHH</sequence>
<name>A0AAE3GB81_9PSEU</name>
<dbReference type="CDD" id="cd01392">
    <property type="entry name" value="HTH_LacI"/>
    <property type="match status" value="1"/>
</dbReference>
<evidence type="ECO:0000256" key="2">
    <source>
        <dbReference type="ARBA" id="ARBA00023125"/>
    </source>
</evidence>
<dbReference type="GO" id="GO:0000976">
    <property type="term" value="F:transcription cis-regulatory region binding"/>
    <property type="evidence" value="ECO:0007669"/>
    <property type="project" value="TreeGrafter"/>
</dbReference>
<dbReference type="Pfam" id="PF00356">
    <property type="entry name" value="LacI"/>
    <property type="match status" value="1"/>
</dbReference>
<keyword evidence="3" id="KW-0804">Transcription</keyword>
<evidence type="ECO:0000313" key="6">
    <source>
        <dbReference type="Proteomes" id="UP001206128"/>
    </source>
</evidence>
<dbReference type="InterPro" id="IPR028082">
    <property type="entry name" value="Peripla_BP_I"/>
</dbReference>
<evidence type="ECO:0000256" key="1">
    <source>
        <dbReference type="ARBA" id="ARBA00023015"/>
    </source>
</evidence>
<gene>
    <name evidence="5" type="ORF">LX83_001024</name>
</gene>
<evidence type="ECO:0000256" key="3">
    <source>
        <dbReference type="ARBA" id="ARBA00023163"/>
    </source>
</evidence>
<dbReference type="PROSITE" id="PS00356">
    <property type="entry name" value="HTH_LACI_1"/>
    <property type="match status" value="1"/>
</dbReference>
<keyword evidence="2" id="KW-0238">DNA-binding</keyword>
<feature type="domain" description="HTH lacI-type" evidence="4">
    <location>
        <begin position="3"/>
        <end position="57"/>
    </location>
</feature>
<reference evidence="5" key="1">
    <citation type="submission" date="2022-06" db="EMBL/GenBank/DDBJ databases">
        <title>Genomic Encyclopedia of Archaeal and Bacterial Type Strains, Phase II (KMG-II): from individual species to whole genera.</title>
        <authorList>
            <person name="Goeker M."/>
        </authorList>
    </citation>
    <scope>NUCLEOTIDE SEQUENCE</scope>
    <source>
        <strain evidence="5">DSM 43935</strain>
    </source>
</reference>
<dbReference type="PANTHER" id="PTHR30146:SF138">
    <property type="entry name" value="TRANSCRIPTIONAL REGULATORY PROTEIN"/>
    <property type="match status" value="1"/>
</dbReference>
<keyword evidence="6" id="KW-1185">Reference proteome</keyword>
<dbReference type="EMBL" id="JAMTCK010000002">
    <property type="protein sequence ID" value="MCP2164184.1"/>
    <property type="molecule type" value="Genomic_DNA"/>
</dbReference>
<keyword evidence="1" id="KW-0805">Transcription regulation</keyword>
<organism evidence="5 6">
    <name type="scientific">Goodfellowiella coeruleoviolacea</name>
    <dbReference type="NCBI Taxonomy" id="334858"/>
    <lineage>
        <taxon>Bacteria</taxon>
        <taxon>Bacillati</taxon>
        <taxon>Actinomycetota</taxon>
        <taxon>Actinomycetes</taxon>
        <taxon>Pseudonocardiales</taxon>
        <taxon>Pseudonocardiaceae</taxon>
        <taxon>Goodfellowiella</taxon>
    </lineage>
</organism>
<dbReference type="Gene3D" id="3.40.50.2300">
    <property type="match status" value="2"/>
</dbReference>
<dbReference type="SMART" id="SM00354">
    <property type="entry name" value="HTH_LACI"/>
    <property type="match status" value="1"/>
</dbReference>
<evidence type="ECO:0000259" key="4">
    <source>
        <dbReference type="PROSITE" id="PS50932"/>
    </source>
</evidence>
<dbReference type="InterPro" id="IPR010982">
    <property type="entry name" value="Lambda_DNA-bd_dom_sf"/>
</dbReference>
<dbReference type="AlphaFoldDB" id="A0AAE3GB81"/>
<dbReference type="Pfam" id="PF13377">
    <property type="entry name" value="Peripla_BP_3"/>
    <property type="match status" value="1"/>
</dbReference>
<accession>A0AAE3GB81</accession>
<dbReference type="Gene3D" id="1.10.260.40">
    <property type="entry name" value="lambda repressor-like DNA-binding domains"/>
    <property type="match status" value="1"/>
</dbReference>
<dbReference type="RefSeq" id="WP_253767583.1">
    <property type="nucleotide sequence ID" value="NZ_JAMTCK010000002.1"/>
</dbReference>
<dbReference type="GO" id="GO:0003700">
    <property type="term" value="F:DNA-binding transcription factor activity"/>
    <property type="evidence" value="ECO:0007669"/>
    <property type="project" value="TreeGrafter"/>
</dbReference>
<dbReference type="PANTHER" id="PTHR30146">
    <property type="entry name" value="LACI-RELATED TRANSCRIPTIONAL REPRESSOR"/>
    <property type="match status" value="1"/>
</dbReference>
<proteinExistence type="predicted"/>
<protein>
    <submittedName>
        <fullName evidence="5">Transcriptional regulator, LacI family</fullName>
    </submittedName>
</protein>
<dbReference type="SUPFAM" id="SSF47413">
    <property type="entry name" value="lambda repressor-like DNA-binding domains"/>
    <property type="match status" value="1"/>
</dbReference>
<comment type="caution">
    <text evidence="5">The sequence shown here is derived from an EMBL/GenBank/DDBJ whole genome shotgun (WGS) entry which is preliminary data.</text>
</comment>
<dbReference type="SUPFAM" id="SSF53822">
    <property type="entry name" value="Periplasmic binding protein-like I"/>
    <property type="match status" value="1"/>
</dbReference>
<dbReference type="PROSITE" id="PS50932">
    <property type="entry name" value="HTH_LACI_2"/>
    <property type="match status" value="1"/>
</dbReference>
<dbReference type="InterPro" id="IPR000843">
    <property type="entry name" value="HTH_LacI"/>
</dbReference>
<evidence type="ECO:0000313" key="5">
    <source>
        <dbReference type="EMBL" id="MCP2164184.1"/>
    </source>
</evidence>
<dbReference type="InterPro" id="IPR046335">
    <property type="entry name" value="LacI/GalR-like_sensor"/>
</dbReference>
<dbReference type="CDD" id="cd06267">
    <property type="entry name" value="PBP1_LacI_sugar_binding-like"/>
    <property type="match status" value="1"/>
</dbReference>
<dbReference type="Proteomes" id="UP001206128">
    <property type="component" value="Unassembled WGS sequence"/>
</dbReference>